<reference evidence="2" key="1">
    <citation type="submission" date="2016-11" db="UniProtKB">
        <authorList>
            <consortium name="WormBaseParasite"/>
        </authorList>
    </citation>
    <scope>IDENTIFICATION</scope>
    <source>
        <strain evidence="2">KR3021</strain>
    </source>
</reference>
<dbReference type="WBParaSite" id="RSKR_0000625000.1">
    <property type="protein sequence ID" value="RSKR_0000625000.1"/>
    <property type="gene ID" value="RSKR_0000625000"/>
</dbReference>
<accession>A0AC35U1S4</accession>
<proteinExistence type="predicted"/>
<evidence type="ECO:0000313" key="1">
    <source>
        <dbReference type="Proteomes" id="UP000095286"/>
    </source>
</evidence>
<name>A0AC35U1S4_9BILA</name>
<protein>
    <submittedName>
        <fullName evidence="2">BZIP domain-containing protein</fullName>
    </submittedName>
</protein>
<sequence>MPSKSGLRKRAATNPPVEEEEDVLSEEYALKRHRNNVAVNKTREKRKAEMGETSEKMDKIRAENMALEKKVETLKTKLSMLKEMMSTYQHHEDSTKSPAAIISSAPSPIPLMSPIQQIKITSDAPHHLPQHQYQHQPQQYRSVQNLSSHNANMEGSFY</sequence>
<dbReference type="Proteomes" id="UP000095286">
    <property type="component" value="Unplaced"/>
</dbReference>
<evidence type="ECO:0000313" key="2">
    <source>
        <dbReference type="WBParaSite" id="RSKR_0000625000.1"/>
    </source>
</evidence>
<organism evidence="1 2">
    <name type="scientific">Rhabditophanes sp. KR3021</name>
    <dbReference type="NCBI Taxonomy" id="114890"/>
    <lineage>
        <taxon>Eukaryota</taxon>
        <taxon>Metazoa</taxon>
        <taxon>Ecdysozoa</taxon>
        <taxon>Nematoda</taxon>
        <taxon>Chromadorea</taxon>
        <taxon>Rhabditida</taxon>
        <taxon>Tylenchina</taxon>
        <taxon>Panagrolaimomorpha</taxon>
        <taxon>Strongyloidoidea</taxon>
        <taxon>Alloionematidae</taxon>
        <taxon>Rhabditophanes</taxon>
    </lineage>
</organism>